<dbReference type="OrthoDB" id="4291601at2"/>
<organism evidence="1 2">
    <name type="scientific">Streptomyces hundungensis</name>
    <dbReference type="NCBI Taxonomy" id="1077946"/>
    <lineage>
        <taxon>Bacteria</taxon>
        <taxon>Bacillati</taxon>
        <taxon>Actinomycetota</taxon>
        <taxon>Actinomycetes</taxon>
        <taxon>Kitasatosporales</taxon>
        <taxon>Streptomycetaceae</taxon>
        <taxon>Streptomyces</taxon>
    </lineage>
</organism>
<dbReference type="Proteomes" id="UP000271554">
    <property type="component" value="Chromosome"/>
</dbReference>
<name>A0A387H871_9ACTN</name>
<evidence type="ECO:0000313" key="2">
    <source>
        <dbReference type="Proteomes" id="UP000271554"/>
    </source>
</evidence>
<proteinExistence type="predicted"/>
<accession>A0A387H871</accession>
<dbReference type="EMBL" id="CP032698">
    <property type="protein sequence ID" value="AYG78353.1"/>
    <property type="molecule type" value="Genomic_DNA"/>
</dbReference>
<dbReference type="AlphaFoldDB" id="A0A387H871"/>
<keyword evidence="2" id="KW-1185">Reference proteome</keyword>
<sequence>MYELRYDPIIETVWDSLPDQARDRFDRAILAACEDPFGTTEPYGIDDGITRTLVLPETAAVLLVSHAPRKILRILQITHLG</sequence>
<dbReference type="RefSeq" id="WP_120719634.1">
    <property type="nucleotide sequence ID" value="NZ_CP032698.1"/>
</dbReference>
<evidence type="ECO:0000313" key="1">
    <source>
        <dbReference type="EMBL" id="AYG78353.1"/>
    </source>
</evidence>
<dbReference type="KEGG" id="shun:DWB77_00460"/>
<gene>
    <name evidence="1" type="ORF">DWB77_00460</name>
</gene>
<protein>
    <recommendedName>
        <fullName evidence="3">Type II toxin-antitoxin system RelE/ParE family toxin</fullName>
    </recommendedName>
</protein>
<evidence type="ECO:0008006" key="3">
    <source>
        <dbReference type="Google" id="ProtNLM"/>
    </source>
</evidence>
<reference evidence="1 2" key="1">
    <citation type="submission" date="2018-10" db="EMBL/GenBank/DDBJ databases">
        <title>Relationship between Morphology and Antimicrobial Activity in Streptomyces.</title>
        <authorList>
            <person name="Kang H.J."/>
            <person name="Kim S.B."/>
        </authorList>
    </citation>
    <scope>NUCLEOTIDE SEQUENCE [LARGE SCALE GENOMIC DNA]</scope>
    <source>
        <strain evidence="1 2">BH38</strain>
    </source>
</reference>